<protein>
    <submittedName>
        <fullName evidence="1">Uncharacterized protein</fullName>
    </submittedName>
</protein>
<name>A0A6I1I1G5_9BURK</name>
<proteinExistence type="predicted"/>
<accession>A0A6I1I1G5</accession>
<organism evidence="1 2">
    <name type="scientific">Janthinobacterium violaceinigrum</name>
    <dbReference type="NCBI Taxonomy" id="2654252"/>
    <lineage>
        <taxon>Bacteria</taxon>
        <taxon>Pseudomonadati</taxon>
        <taxon>Pseudomonadota</taxon>
        <taxon>Betaproteobacteria</taxon>
        <taxon>Burkholderiales</taxon>
        <taxon>Oxalobacteraceae</taxon>
        <taxon>Janthinobacterium</taxon>
    </lineage>
</organism>
<keyword evidence="2" id="KW-1185">Reference proteome</keyword>
<evidence type="ECO:0000313" key="1">
    <source>
        <dbReference type="EMBL" id="KAB8058701.1"/>
    </source>
</evidence>
<sequence>MSNYSKVQFISWEVHTGPFVVTRPPVKTGLYSGLLDPTPDNRTDALGQCWDIEARLAFTADAIAKAELSSDRSAGTLKVFMAPEFLYRGAGGAYLHDLIDGWDGQAPAEFNLPAPYNGRWRGLFGGLRALVAQAKYEDWVFVFGTALSASFPSARQRDGKFVIDVRQPGEIYNCALIQRGGALHGTDNYVSRKHYISPIDFLQWNGAVTQHTPGTVLPLDPRAVVPADVMGVNEGGALFRIPGINDSLGKPIDFGIEICLDHARSGNSANPYGRIRTAGQSVKIQLVPSGGMRLVSDSIRLQPAGAPTPRSYAFNCDGLGNLNGSAGSHTQVWNGPNSAPAPAGNCLVAASSGAVVGGTVLTAVAAQVQTTLGVVQGSLLWNNGGNVQGAGQVRILAVRDL</sequence>
<evidence type="ECO:0000313" key="2">
    <source>
        <dbReference type="Proteomes" id="UP000468717"/>
    </source>
</evidence>
<gene>
    <name evidence="1" type="ORF">GCN75_27405</name>
</gene>
<dbReference type="RefSeq" id="WP_152285167.1">
    <property type="nucleotide sequence ID" value="NZ_WFLI01000058.1"/>
</dbReference>
<reference evidence="1 2" key="1">
    <citation type="submission" date="2019-10" db="EMBL/GenBank/DDBJ databases">
        <title>Three novel species isolated from a subtropical stream in China.</title>
        <authorList>
            <person name="Lu H."/>
        </authorList>
    </citation>
    <scope>NUCLEOTIDE SEQUENCE [LARGE SCALE GENOMIC DNA]</scope>
    <source>
        <strain evidence="1 2">FT13W</strain>
    </source>
</reference>
<dbReference type="Proteomes" id="UP000468717">
    <property type="component" value="Unassembled WGS sequence"/>
</dbReference>
<dbReference type="AlphaFoldDB" id="A0A6I1I1G5"/>
<comment type="caution">
    <text evidence="1">The sequence shown here is derived from an EMBL/GenBank/DDBJ whole genome shotgun (WGS) entry which is preliminary data.</text>
</comment>
<dbReference type="EMBL" id="WFLI01000058">
    <property type="protein sequence ID" value="KAB8058701.1"/>
    <property type="molecule type" value="Genomic_DNA"/>
</dbReference>